<gene>
    <name evidence="8" type="ordered locus">GDI1475</name>
</gene>
<evidence type="ECO:0000256" key="5">
    <source>
        <dbReference type="ARBA" id="ARBA00023136"/>
    </source>
</evidence>
<dbReference type="RefSeq" id="WP_012224789.1">
    <property type="nucleotide sequence ID" value="NC_010125.1"/>
</dbReference>
<evidence type="ECO:0000256" key="6">
    <source>
        <dbReference type="SAM" id="Phobius"/>
    </source>
</evidence>
<feature type="transmembrane region" description="Helical" evidence="6">
    <location>
        <begin position="254"/>
        <end position="275"/>
    </location>
</feature>
<evidence type="ECO:0000313" key="9">
    <source>
        <dbReference type="Proteomes" id="UP000001176"/>
    </source>
</evidence>
<evidence type="ECO:0000259" key="7">
    <source>
        <dbReference type="Pfam" id="PF00892"/>
    </source>
</evidence>
<evidence type="ECO:0000256" key="2">
    <source>
        <dbReference type="ARBA" id="ARBA00007362"/>
    </source>
</evidence>
<feature type="transmembrane region" description="Helical" evidence="6">
    <location>
        <begin position="136"/>
        <end position="154"/>
    </location>
</feature>
<dbReference type="Proteomes" id="UP000001176">
    <property type="component" value="Chromosome"/>
</dbReference>
<comment type="similarity">
    <text evidence="2">Belongs to the EamA transporter family.</text>
</comment>
<feature type="transmembrane region" description="Helical" evidence="6">
    <location>
        <begin position="51"/>
        <end position="73"/>
    </location>
</feature>
<organism evidence="8 9">
    <name type="scientific">Gluconacetobacter diazotrophicus (strain ATCC 49037 / DSM 5601 / CCUG 37298 / CIP 103539 / LMG 7603 / PAl5)</name>
    <dbReference type="NCBI Taxonomy" id="272568"/>
    <lineage>
        <taxon>Bacteria</taxon>
        <taxon>Pseudomonadati</taxon>
        <taxon>Pseudomonadota</taxon>
        <taxon>Alphaproteobacteria</taxon>
        <taxon>Acetobacterales</taxon>
        <taxon>Acetobacteraceae</taxon>
        <taxon>Gluconacetobacter</taxon>
    </lineage>
</organism>
<keyword evidence="3 6" id="KW-0812">Transmembrane</keyword>
<comment type="subcellular location">
    <subcellularLocation>
        <location evidence="1">Membrane</location>
        <topology evidence="1">Multi-pass membrane protein</topology>
    </subcellularLocation>
</comment>
<feature type="transmembrane region" description="Helical" evidence="6">
    <location>
        <begin position="166"/>
        <end position="186"/>
    </location>
</feature>
<feature type="transmembrane region" description="Helical" evidence="6">
    <location>
        <begin position="224"/>
        <end position="242"/>
    </location>
</feature>
<feature type="transmembrane region" description="Helical" evidence="6">
    <location>
        <begin position="111"/>
        <end position="129"/>
    </location>
</feature>
<keyword evidence="9" id="KW-1185">Reference proteome</keyword>
<protein>
    <submittedName>
        <fullName evidence="8">Putative membrane protein</fullName>
    </submittedName>
</protein>
<dbReference type="SUPFAM" id="SSF103481">
    <property type="entry name" value="Multidrug resistance efflux transporter EmrE"/>
    <property type="match status" value="2"/>
</dbReference>
<dbReference type="InterPro" id="IPR000620">
    <property type="entry name" value="EamA_dom"/>
</dbReference>
<keyword evidence="5 6" id="KW-0472">Membrane</keyword>
<feature type="transmembrane region" description="Helical" evidence="6">
    <location>
        <begin position="85"/>
        <end position="105"/>
    </location>
</feature>
<dbReference type="Pfam" id="PF00892">
    <property type="entry name" value="EamA"/>
    <property type="match status" value="1"/>
</dbReference>
<feature type="transmembrane region" description="Helical" evidence="6">
    <location>
        <begin position="281"/>
        <end position="299"/>
    </location>
</feature>
<feature type="transmembrane region" description="Helical" evidence="6">
    <location>
        <begin position="198"/>
        <end position="218"/>
    </location>
</feature>
<dbReference type="PANTHER" id="PTHR32322:SF2">
    <property type="entry name" value="EAMA DOMAIN-CONTAINING PROTEIN"/>
    <property type="match status" value="1"/>
</dbReference>
<dbReference type="GO" id="GO:0016020">
    <property type="term" value="C:membrane"/>
    <property type="evidence" value="ECO:0007669"/>
    <property type="project" value="UniProtKB-SubCell"/>
</dbReference>
<feature type="domain" description="EamA" evidence="7">
    <location>
        <begin position="164"/>
        <end position="295"/>
    </location>
</feature>
<dbReference type="KEGG" id="gdi:GDI1475"/>
<sequence length="314" mass="32251">MTASTSQAALAPGAPADGQSDGGPVGGALLMLCGIASFQMGASIAKDLFPLFGPLGMVGLRLWIAAIVLCALARPWRMVPDRATLWLIVQYGTVVCLMNMTFYLSLARLPLGIAVAIEFLGPLALALLGSRRPVDLLLVALAAAGLDLLLQPGAVLRGRGLDPLGVGFGLLAAASWAAYIVIGARVSRRIDATRATAIGLGVGALLLTPLAAATLPRIASHPHAGLLAGLVAILSSAVPYTLEMLAMKRLHPRQYGILSSLDPAMAVVIGLVLLGEHPDPSQWTGILCIVLSSIIGIVIRQSGGQAAPPPAPDL</sequence>
<dbReference type="InterPro" id="IPR037185">
    <property type="entry name" value="EmrE-like"/>
</dbReference>
<dbReference type="PANTHER" id="PTHR32322">
    <property type="entry name" value="INNER MEMBRANE TRANSPORTER"/>
    <property type="match status" value="1"/>
</dbReference>
<keyword evidence="4 6" id="KW-1133">Transmembrane helix</keyword>
<dbReference type="EMBL" id="AM889285">
    <property type="protein sequence ID" value="CAP55418.1"/>
    <property type="molecule type" value="Genomic_DNA"/>
</dbReference>
<reference evidence="8 9" key="1">
    <citation type="journal article" date="2009" name="BMC Genomics">
        <title>Complete genome sequence of the sugarcane nitrogen-fixing endophyte Gluconacetobacter diazotrophicus Pal5.</title>
        <authorList>
            <person name="Bertalan M."/>
            <person name="Albano R."/>
            <person name="Padua V."/>
            <person name="Rouws L."/>
            <person name="Rojas C."/>
            <person name="Hemerly A."/>
            <person name="Teixeira K."/>
            <person name="Schwab S."/>
            <person name="Araujo J."/>
            <person name="Oliveira A."/>
            <person name="Franca L."/>
            <person name="Magalhaes V."/>
            <person name="Alqueres S."/>
            <person name="Cardoso A."/>
            <person name="Almeida W."/>
            <person name="Loureiro M.M."/>
            <person name="Nogueira E."/>
            <person name="Cidade D."/>
            <person name="Oliveira D."/>
            <person name="Simao T."/>
            <person name="Macedo J."/>
            <person name="Valadao A."/>
            <person name="Dreschsel M."/>
            <person name="Freitas F."/>
            <person name="Vidal M."/>
            <person name="Guedes H."/>
            <person name="Rodrigues E."/>
            <person name="Meneses C."/>
            <person name="Brioso P."/>
            <person name="Pozzer L."/>
            <person name="Figueiredo D."/>
            <person name="Montano H."/>
            <person name="Junior J."/>
            <person name="Filho G."/>
            <person name="Flores V."/>
            <person name="Ferreira B."/>
            <person name="Branco A."/>
            <person name="Gonzalez P."/>
            <person name="Guillobel H."/>
            <person name="Lemos M."/>
            <person name="Seibel L."/>
            <person name="Macedo J."/>
            <person name="Alves-Ferreira M."/>
            <person name="Sachetto-Martins G."/>
            <person name="Coelho A."/>
            <person name="Santos E."/>
            <person name="Amaral G."/>
            <person name="Neves A."/>
            <person name="Pacheco A.B."/>
            <person name="Carvalho D."/>
            <person name="Lery L."/>
            <person name="Bisch P."/>
            <person name="Rossle S.C."/>
            <person name="Urmenyi T."/>
            <person name="Kruger W.V."/>
            <person name="Martins O."/>
            <person name="Baldani J.I."/>
            <person name="Ferreira P.C."/>
        </authorList>
    </citation>
    <scope>NUCLEOTIDE SEQUENCE [LARGE SCALE GENOMIC DNA]</scope>
    <source>
        <strain evidence="9">ATCC 49037 / DSM 5601 / CCUG 37298 / CIP 103539 / LMG 7603 / PAl5</strain>
    </source>
</reference>
<evidence type="ECO:0000313" key="8">
    <source>
        <dbReference type="EMBL" id="CAP55418.1"/>
    </source>
</evidence>
<name>A9HFW4_GLUDA</name>
<evidence type="ECO:0000256" key="3">
    <source>
        <dbReference type="ARBA" id="ARBA00022692"/>
    </source>
</evidence>
<evidence type="ECO:0000256" key="4">
    <source>
        <dbReference type="ARBA" id="ARBA00022989"/>
    </source>
</evidence>
<dbReference type="OrthoDB" id="9815120at2"/>
<accession>A9HFW4</accession>
<evidence type="ECO:0000256" key="1">
    <source>
        <dbReference type="ARBA" id="ARBA00004141"/>
    </source>
</evidence>
<dbReference type="Gene3D" id="1.10.3730.20">
    <property type="match status" value="1"/>
</dbReference>
<dbReference type="InterPro" id="IPR050638">
    <property type="entry name" value="AA-Vitamin_Transporters"/>
</dbReference>
<proteinExistence type="inferred from homology"/>
<dbReference type="AlphaFoldDB" id="A9HFW4"/>